<evidence type="ECO:0000313" key="3">
    <source>
        <dbReference type="Proteomes" id="UP000199225"/>
    </source>
</evidence>
<dbReference type="InterPro" id="IPR000361">
    <property type="entry name" value="ATAP_core_dom"/>
</dbReference>
<accession>A0A1G8PXD6</accession>
<sequence length="112" mass="12756">MRMEFTDEAKEKLQQLMKDSDASMLRLVYDTDDCGCGVNGIPLIRLETERQISDEDVESDVMPVVVNKEQSLFFEDSMKVEVYKGAFRFKGAGGILNPMISPRQVCERGERL</sequence>
<dbReference type="OrthoDB" id="2361087at2"/>
<dbReference type="AlphaFoldDB" id="A0A1G8PXD6"/>
<gene>
    <name evidence="2" type="ORF">SAMN04490247_0250</name>
</gene>
<evidence type="ECO:0000259" key="1">
    <source>
        <dbReference type="Pfam" id="PF01521"/>
    </source>
</evidence>
<proteinExistence type="predicted"/>
<name>A0A1G8PXD6_9BACI</name>
<dbReference type="SUPFAM" id="SSF89360">
    <property type="entry name" value="HesB-like domain"/>
    <property type="match status" value="1"/>
</dbReference>
<dbReference type="STRING" id="86666.SAMN04490247_0250"/>
<dbReference type="Gene3D" id="2.60.300.12">
    <property type="entry name" value="HesB-like domain"/>
    <property type="match status" value="1"/>
</dbReference>
<keyword evidence="3" id="KW-1185">Reference proteome</keyword>
<dbReference type="Pfam" id="PF01521">
    <property type="entry name" value="Fe-S_biosyn"/>
    <property type="match status" value="1"/>
</dbReference>
<protein>
    <submittedName>
        <fullName evidence="2">Uncharacterized protein YqkB</fullName>
    </submittedName>
</protein>
<reference evidence="3" key="1">
    <citation type="submission" date="2016-10" db="EMBL/GenBank/DDBJ databases">
        <authorList>
            <person name="Varghese N."/>
            <person name="Submissions S."/>
        </authorList>
    </citation>
    <scope>NUCLEOTIDE SEQUENCE [LARGE SCALE GENOMIC DNA]</scope>
    <source>
        <strain evidence="3">DSM 4771</strain>
    </source>
</reference>
<feature type="domain" description="Core" evidence="1">
    <location>
        <begin position="1"/>
        <end position="99"/>
    </location>
</feature>
<dbReference type="InterPro" id="IPR035903">
    <property type="entry name" value="HesB-like_dom_sf"/>
</dbReference>
<dbReference type="EMBL" id="FNEV01000001">
    <property type="protein sequence ID" value="SDI96906.1"/>
    <property type="molecule type" value="Genomic_DNA"/>
</dbReference>
<dbReference type="RefSeq" id="WP_093191080.1">
    <property type="nucleotide sequence ID" value="NZ_FNEV01000001.1"/>
</dbReference>
<evidence type="ECO:0000313" key="2">
    <source>
        <dbReference type="EMBL" id="SDI96906.1"/>
    </source>
</evidence>
<dbReference type="Proteomes" id="UP000199225">
    <property type="component" value="Unassembled WGS sequence"/>
</dbReference>
<organism evidence="2 3">
    <name type="scientific">Salimicrobium halophilum</name>
    <dbReference type="NCBI Taxonomy" id="86666"/>
    <lineage>
        <taxon>Bacteria</taxon>
        <taxon>Bacillati</taxon>
        <taxon>Bacillota</taxon>
        <taxon>Bacilli</taxon>
        <taxon>Bacillales</taxon>
        <taxon>Bacillaceae</taxon>
        <taxon>Salimicrobium</taxon>
    </lineage>
</organism>